<dbReference type="Proteomes" id="UP000230750">
    <property type="component" value="Unassembled WGS sequence"/>
</dbReference>
<evidence type="ECO:0008006" key="5">
    <source>
        <dbReference type="Google" id="ProtNLM"/>
    </source>
</evidence>
<evidence type="ECO:0000313" key="4">
    <source>
        <dbReference type="Proteomes" id="UP000230750"/>
    </source>
</evidence>
<keyword evidence="1" id="KW-0694">RNA-binding</keyword>
<dbReference type="OrthoDB" id="21643at2759"/>
<dbReference type="AlphaFoldDB" id="A0A2G8K7N8"/>
<feature type="region of interest" description="Disordered" evidence="2">
    <location>
        <begin position="204"/>
        <end position="236"/>
    </location>
</feature>
<organism evidence="3 4">
    <name type="scientific">Stichopus japonicus</name>
    <name type="common">Sea cucumber</name>
    <dbReference type="NCBI Taxonomy" id="307972"/>
    <lineage>
        <taxon>Eukaryota</taxon>
        <taxon>Metazoa</taxon>
        <taxon>Echinodermata</taxon>
        <taxon>Eleutherozoa</taxon>
        <taxon>Echinozoa</taxon>
        <taxon>Holothuroidea</taxon>
        <taxon>Aspidochirotacea</taxon>
        <taxon>Aspidochirotida</taxon>
        <taxon>Stichopodidae</taxon>
        <taxon>Apostichopus</taxon>
    </lineage>
</organism>
<comment type="caution">
    <text evidence="3">The sequence shown here is derived from an EMBL/GenBank/DDBJ whole genome shotgun (WGS) entry which is preliminary data.</text>
</comment>
<evidence type="ECO:0000313" key="3">
    <source>
        <dbReference type="EMBL" id="PIK44036.1"/>
    </source>
</evidence>
<gene>
    <name evidence="3" type="ORF">BSL78_19105</name>
</gene>
<proteinExistence type="predicted"/>
<feature type="region of interest" description="Disordered" evidence="2">
    <location>
        <begin position="1"/>
        <end position="35"/>
    </location>
</feature>
<sequence length="538" mass="61367">MQSLVAGERGEKLKKSKRVKTSSREESGRQFSDRVEKSVLENRVVEGGPMKHLGTDSALTTEGRKKSFEDVAEMSNQKRLKAVKERQAELKQKQTAIKEALAAVDSREKSSGKNHMRFESTSEDLSDSEQEDQETRNKEQPKEKQMTLFDDSDDAEENSSSDDGRFQIKPQFEGERGTKLLKLQDKFGDDQRFKLDERFAEDVDDFDDEDVSEENAESVGNKTKEGEAVDPETIDFEAEKARSLAVLENVLGKLLPRKKDGEDKKSQFRDMNFLHFDPTREDHSKFVLPKVEEDDSKPTKAKRRKKNKKGDEDDPDNPLPEVSKELFSEVTTDLKSAFSQEGPASFSFFSNVDEDSKEDKQNDQDVEEAVPFTDHVFTQKKKLRWDSSDSEEEMESKEDQESEKKQETTEEPPTKIPTVKSFFFTRDDDCMKGVANQFCRGKDAHVTKVWNNAREEILRGKGGTSSHHRFYNDAYFALFPQIVQRDLAFTYVIFWRGLGRGERGGSMEGVVLAVSIGTAQAKLLQMKYESVHPCPFQG</sequence>
<feature type="compositionally biased region" description="Acidic residues" evidence="2">
    <location>
        <begin position="121"/>
        <end position="132"/>
    </location>
</feature>
<dbReference type="PANTHER" id="PTHR48029:SF1">
    <property type="entry name" value="NUCLEOLAR PROTEIN 8"/>
    <property type="match status" value="1"/>
</dbReference>
<feature type="region of interest" description="Disordered" evidence="2">
    <location>
        <begin position="284"/>
        <end position="327"/>
    </location>
</feature>
<feature type="compositionally biased region" description="Acidic residues" evidence="2">
    <location>
        <begin position="204"/>
        <end position="216"/>
    </location>
</feature>
<dbReference type="PANTHER" id="PTHR48029">
    <property type="entry name" value="NUCLEOLAR PROTEIN 8"/>
    <property type="match status" value="1"/>
</dbReference>
<evidence type="ECO:0000256" key="1">
    <source>
        <dbReference type="ARBA" id="ARBA00022884"/>
    </source>
</evidence>
<feature type="compositionally biased region" description="Basic and acidic residues" evidence="2">
    <location>
        <begin position="397"/>
        <end position="408"/>
    </location>
</feature>
<feature type="compositionally biased region" description="Basic and acidic residues" evidence="2">
    <location>
        <begin position="22"/>
        <end position="35"/>
    </location>
</feature>
<feature type="compositionally biased region" description="Basic and acidic residues" evidence="2">
    <location>
        <begin position="162"/>
        <end position="180"/>
    </location>
</feature>
<name>A0A2G8K7N8_STIJA</name>
<feature type="compositionally biased region" description="Acidic residues" evidence="2">
    <location>
        <begin position="150"/>
        <end position="160"/>
    </location>
</feature>
<dbReference type="STRING" id="307972.A0A2G8K7N8"/>
<feature type="region of interest" description="Disordered" evidence="2">
    <location>
        <begin position="345"/>
        <end position="415"/>
    </location>
</feature>
<keyword evidence="4" id="KW-1185">Reference proteome</keyword>
<feature type="region of interest" description="Disordered" evidence="2">
    <location>
        <begin position="255"/>
        <end position="274"/>
    </location>
</feature>
<protein>
    <recommendedName>
        <fullName evidence="5">Nucleolar protein 8</fullName>
    </recommendedName>
</protein>
<feature type="region of interest" description="Disordered" evidence="2">
    <location>
        <begin position="46"/>
        <end position="65"/>
    </location>
</feature>
<feature type="region of interest" description="Disordered" evidence="2">
    <location>
        <begin position="101"/>
        <end position="180"/>
    </location>
</feature>
<evidence type="ECO:0000256" key="2">
    <source>
        <dbReference type="SAM" id="MobiDB-lite"/>
    </source>
</evidence>
<feature type="compositionally biased region" description="Basic and acidic residues" evidence="2">
    <location>
        <begin position="105"/>
        <end position="120"/>
    </location>
</feature>
<dbReference type="GO" id="GO:0003723">
    <property type="term" value="F:RNA binding"/>
    <property type="evidence" value="ECO:0007669"/>
    <property type="project" value="UniProtKB-KW"/>
</dbReference>
<dbReference type="EMBL" id="MRZV01000805">
    <property type="protein sequence ID" value="PIK44036.1"/>
    <property type="molecule type" value="Genomic_DNA"/>
</dbReference>
<feature type="compositionally biased region" description="Basic and acidic residues" evidence="2">
    <location>
        <begin position="257"/>
        <end position="268"/>
    </location>
</feature>
<feature type="compositionally biased region" description="Basic and acidic residues" evidence="2">
    <location>
        <begin position="133"/>
        <end position="145"/>
    </location>
</feature>
<accession>A0A2G8K7N8</accession>
<reference evidence="3 4" key="1">
    <citation type="journal article" date="2017" name="PLoS Biol.">
        <title>The sea cucumber genome provides insights into morphological evolution and visceral regeneration.</title>
        <authorList>
            <person name="Zhang X."/>
            <person name="Sun L."/>
            <person name="Yuan J."/>
            <person name="Sun Y."/>
            <person name="Gao Y."/>
            <person name="Zhang L."/>
            <person name="Li S."/>
            <person name="Dai H."/>
            <person name="Hamel J.F."/>
            <person name="Liu C."/>
            <person name="Yu Y."/>
            <person name="Liu S."/>
            <person name="Lin W."/>
            <person name="Guo K."/>
            <person name="Jin S."/>
            <person name="Xu P."/>
            <person name="Storey K.B."/>
            <person name="Huan P."/>
            <person name="Zhang T."/>
            <person name="Zhou Y."/>
            <person name="Zhang J."/>
            <person name="Lin C."/>
            <person name="Li X."/>
            <person name="Xing L."/>
            <person name="Huo D."/>
            <person name="Sun M."/>
            <person name="Wang L."/>
            <person name="Mercier A."/>
            <person name="Li F."/>
            <person name="Yang H."/>
            <person name="Xiang J."/>
        </authorList>
    </citation>
    <scope>NUCLEOTIDE SEQUENCE [LARGE SCALE GENOMIC DNA]</scope>
    <source>
        <strain evidence="3">Shaxun</strain>
        <tissue evidence="3">Muscle</tissue>
    </source>
</reference>
<feature type="compositionally biased region" description="Basic residues" evidence="2">
    <location>
        <begin position="299"/>
        <end position="308"/>
    </location>
</feature>